<keyword evidence="6" id="KW-1185">Reference proteome</keyword>
<evidence type="ECO:0000313" key="6">
    <source>
        <dbReference type="Proteomes" id="UP000267536"/>
    </source>
</evidence>
<dbReference type="InterPro" id="IPR009057">
    <property type="entry name" value="Homeodomain-like_sf"/>
</dbReference>
<evidence type="ECO:0000256" key="1">
    <source>
        <dbReference type="ARBA" id="ARBA00023015"/>
    </source>
</evidence>
<dbReference type="PANTHER" id="PTHR43130">
    <property type="entry name" value="ARAC-FAMILY TRANSCRIPTIONAL REGULATOR"/>
    <property type="match status" value="1"/>
</dbReference>
<dbReference type="PROSITE" id="PS00041">
    <property type="entry name" value="HTH_ARAC_FAMILY_1"/>
    <property type="match status" value="1"/>
</dbReference>
<dbReference type="OrthoDB" id="4350011at2"/>
<protein>
    <submittedName>
        <fullName evidence="5">Helix-turn-helix domain-containing protein</fullName>
    </submittedName>
</protein>
<dbReference type="CDD" id="cd03137">
    <property type="entry name" value="GATase1_AraC_1"/>
    <property type="match status" value="1"/>
</dbReference>
<dbReference type="AlphaFoldDB" id="A0A3N4GPT0"/>
<keyword evidence="2" id="KW-0238">DNA-binding</keyword>
<dbReference type="Gene3D" id="1.10.10.60">
    <property type="entry name" value="Homeodomain-like"/>
    <property type="match status" value="1"/>
</dbReference>
<dbReference type="RefSeq" id="WP_123927303.1">
    <property type="nucleotide sequence ID" value="NZ_JBPSDP010000004.1"/>
</dbReference>
<organism evidence="5 6">
    <name type="scientific">Gordonia oryzae</name>
    <dbReference type="NCBI Taxonomy" id="2487349"/>
    <lineage>
        <taxon>Bacteria</taxon>
        <taxon>Bacillati</taxon>
        <taxon>Actinomycetota</taxon>
        <taxon>Actinomycetes</taxon>
        <taxon>Mycobacteriales</taxon>
        <taxon>Gordoniaceae</taxon>
        <taxon>Gordonia</taxon>
    </lineage>
</organism>
<dbReference type="Gene3D" id="3.40.50.880">
    <property type="match status" value="1"/>
</dbReference>
<keyword evidence="3" id="KW-0804">Transcription</keyword>
<accession>A0A3N4GPT0</accession>
<evidence type="ECO:0000256" key="2">
    <source>
        <dbReference type="ARBA" id="ARBA00023125"/>
    </source>
</evidence>
<dbReference type="InterPro" id="IPR052158">
    <property type="entry name" value="INH-QAR"/>
</dbReference>
<dbReference type="Pfam" id="PF12833">
    <property type="entry name" value="HTH_18"/>
    <property type="match status" value="1"/>
</dbReference>
<dbReference type="SMART" id="SM00342">
    <property type="entry name" value="HTH_ARAC"/>
    <property type="match status" value="1"/>
</dbReference>
<dbReference type="Proteomes" id="UP000267536">
    <property type="component" value="Unassembled WGS sequence"/>
</dbReference>
<dbReference type="InterPro" id="IPR029062">
    <property type="entry name" value="Class_I_gatase-like"/>
</dbReference>
<dbReference type="Pfam" id="PF01965">
    <property type="entry name" value="DJ-1_PfpI"/>
    <property type="match status" value="1"/>
</dbReference>
<feature type="domain" description="HTH araC/xylS-type" evidence="4">
    <location>
        <begin position="214"/>
        <end position="312"/>
    </location>
</feature>
<evidence type="ECO:0000256" key="3">
    <source>
        <dbReference type="ARBA" id="ARBA00023163"/>
    </source>
</evidence>
<proteinExistence type="predicted"/>
<dbReference type="InterPro" id="IPR002818">
    <property type="entry name" value="DJ-1/PfpI"/>
</dbReference>
<evidence type="ECO:0000313" key="5">
    <source>
        <dbReference type="EMBL" id="RPA64852.1"/>
    </source>
</evidence>
<reference evidence="5 6" key="1">
    <citation type="submission" date="2018-11" db="EMBL/GenBank/DDBJ databases">
        <title>Draft genome sequence of Gordonia sp. RS15-1S isolated from rice stems.</title>
        <authorList>
            <person name="Muangham S."/>
        </authorList>
    </citation>
    <scope>NUCLEOTIDE SEQUENCE [LARGE SCALE GENOMIC DNA]</scope>
    <source>
        <strain evidence="5 6">RS15-1S</strain>
    </source>
</reference>
<gene>
    <name evidence="5" type="ORF">EF294_07105</name>
</gene>
<keyword evidence="1" id="KW-0805">Transcription regulation</keyword>
<evidence type="ECO:0000259" key="4">
    <source>
        <dbReference type="PROSITE" id="PS01124"/>
    </source>
</evidence>
<dbReference type="GO" id="GO:0043565">
    <property type="term" value="F:sequence-specific DNA binding"/>
    <property type="evidence" value="ECO:0007669"/>
    <property type="project" value="InterPro"/>
</dbReference>
<dbReference type="PROSITE" id="PS01124">
    <property type="entry name" value="HTH_ARAC_FAMILY_2"/>
    <property type="match status" value="1"/>
</dbReference>
<dbReference type="PANTHER" id="PTHR43130:SF3">
    <property type="entry name" value="HTH-TYPE TRANSCRIPTIONAL REGULATOR RV1931C"/>
    <property type="match status" value="1"/>
</dbReference>
<dbReference type="SUPFAM" id="SSF52317">
    <property type="entry name" value="Class I glutamine amidotransferase-like"/>
    <property type="match status" value="1"/>
</dbReference>
<sequence>MLNSVAVLLYGRVALFEFGVLHEVFGLDRTDDGVPAFDFRVASPTPHAALQVDGGVTIAAPYTLDDCLDVDLVAIPGGSTSGEYPQEILDTLRTVVDRGGRVLTVCSGAFTAGAAGLLDGRRATTHWRYGDKLARMFPEAEVDTDVLFVDDGPITTSAGTAAGIDAALHLVREDWGSTVANRIARRMVVPPHRDGGQRQFIDAPMPTCADEGFGELLDWMVTHLDSDISVDALAARMHMSGRTFARRFVDEVGIPPRRWLTEQRVLHAKNLLESTELSVEEVARLSGFASATLLRHHFTTTVGVAPVVYRRRFAGGITDHAVGQE</sequence>
<dbReference type="GO" id="GO:0003700">
    <property type="term" value="F:DNA-binding transcription factor activity"/>
    <property type="evidence" value="ECO:0007669"/>
    <property type="project" value="InterPro"/>
</dbReference>
<dbReference type="InterPro" id="IPR018062">
    <property type="entry name" value="HTH_AraC-typ_CS"/>
</dbReference>
<comment type="caution">
    <text evidence="5">The sequence shown here is derived from an EMBL/GenBank/DDBJ whole genome shotgun (WGS) entry which is preliminary data.</text>
</comment>
<dbReference type="SUPFAM" id="SSF46689">
    <property type="entry name" value="Homeodomain-like"/>
    <property type="match status" value="2"/>
</dbReference>
<dbReference type="InterPro" id="IPR018060">
    <property type="entry name" value="HTH_AraC"/>
</dbReference>
<name>A0A3N4GPT0_9ACTN</name>
<dbReference type="EMBL" id="RKMH01000004">
    <property type="protein sequence ID" value="RPA64852.1"/>
    <property type="molecule type" value="Genomic_DNA"/>
</dbReference>